<dbReference type="InterPro" id="IPR013783">
    <property type="entry name" value="Ig-like_fold"/>
</dbReference>
<dbReference type="Gene3D" id="2.60.40.10">
    <property type="entry name" value="Immunoglobulins"/>
    <property type="match status" value="1"/>
</dbReference>
<gene>
    <name evidence="3" type="ORF">A2996_00150</name>
</gene>
<evidence type="ECO:0000313" key="4">
    <source>
        <dbReference type="Proteomes" id="UP000176865"/>
    </source>
</evidence>
<dbReference type="Pfam" id="PF16403">
    <property type="entry name" value="Bact_surface_Ig-like"/>
    <property type="match status" value="1"/>
</dbReference>
<evidence type="ECO:0000256" key="1">
    <source>
        <dbReference type="SAM" id="MobiDB-lite"/>
    </source>
</evidence>
<dbReference type="InterPro" id="IPR032179">
    <property type="entry name" value="Cry22Aa_Ig-like"/>
</dbReference>
<proteinExistence type="predicted"/>
<sequence>MNLDYPKLTSVIVKAMQELINTLDERISNVLASITELVADKIKARQEICIDDVCINKDQLRSLLENTNNASVSESDSAVLASGEEAVQNTTPPTITITGNNPAVVEINSNYIDLGATAVDNQGNSLIVDTIDADTIDTTTVGEYTVTYTAFDGTFTSTTTRRVIVEELIVASPESIEQATTTEPTTTKTIVDSL</sequence>
<reference evidence="3 4" key="1">
    <citation type="journal article" date="2016" name="Nat. Commun.">
        <title>Thousands of microbial genomes shed light on interconnected biogeochemical processes in an aquifer system.</title>
        <authorList>
            <person name="Anantharaman K."/>
            <person name="Brown C.T."/>
            <person name="Hug L.A."/>
            <person name="Sharon I."/>
            <person name="Castelle C.J."/>
            <person name="Probst A.J."/>
            <person name="Thomas B.C."/>
            <person name="Singh A."/>
            <person name="Wilkins M.J."/>
            <person name="Karaoz U."/>
            <person name="Brodie E.L."/>
            <person name="Williams K.H."/>
            <person name="Hubbard S.S."/>
            <person name="Banfield J.F."/>
        </authorList>
    </citation>
    <scope>NUCLEOTIDE SEQUENCE [LARGE SCALE GENOMIC DNA]</scope>
</reference>
<dbReference type="Proteomes" id="UP000176865">
    <property type="component" value="Unassembled WGS sequence"/>
</dbReference>
<accession>A0A1F5ENG4</accession>
<evidence type="ECO:0000259" key="2">
    <source>
        <dbReference type="Pfam" id="PF16403"/>
    </source>
</evidence>
<dbReference type="EMBL" id="MFAB01000012">
    <property type="protein sequence ID" value="OGD68933.1"/>
    <property type="molecule type" value="Genomic_DNA"/>
</dbReference>
<comment type="caution">
    <text evidence="3">The sequence shown here is derived from an EMBL/GenBank/DDBJ whole genome shotgun (WGS) entry which is preliminary data.</text>
</comment>
<dbReference type="AlphaFoldDB" id="A0A1F5ENG4"/>
<organism evidence="3 4">
    <name type="scientific">Candidatus Campbellbacteria bacterium RIFCSPLOWO2_01_FULL_34_15</name>
    <dbReference type="NCBI Taxonomy" id="1797579"/>
    <lineage>
        <taxon>Bacteria</taxon>
        <taxon>Candidatus Campbelliibacteriota</taxon>
    </lineage>
</organism>
<protein>
    <recommendedName>
        <fullName evidence="2">Pesticidal crystal protein Cry22Aa Ig-like domain-containing protein</fullName>
    </recommendedName>
</protein>
<name>A0A1F5ENG4_9BACT</name>
<feature type="domain" description="Pesticidal crystal protein Cry22Aa Ig-like" evidence="2">
    <location>
        <begin position="95"/>
        <end position="165"/>
    </location>
</feature>
<feature type="region of interest" description="Disordered" evidence="1">
    <location>
        <begin position="175"/>
        <end position="194"/>
    </location>
</feature>
<dbReference type="STRING" id="1797579.A2996_00150"/>
<evidence type="ECO:0000313" key="3">
    <source>
        <dbReference type="EMBL" id="OGD68933.1"/>
    </source>
</evidence>
<feature type="compositionally biased region" description="Low complexity" evidence="1">
    <location>
        <begin position="180"/>
        <end position="194"/>
    </location>
</feature>